<dbReference type="EMBL" id="JABBWD010000046">
    <property type="protein sequence ID" value="KAG1773754.1"/>
    <property type="molecule type" value="Genomic_DNA"/>
</dbReference>
<evidence type="ECO:0000256" key="1">
    <source>
        <dbReference type="SAM" id="Phobius"/>
    </source>
</evidence>
<organism evidence="2 3">
    <name type="scientific">Suillus placidus</name>
    <dbReference type="NCBI Taxonomy" id="48579"/>
    <lineage>
        <taxon>Eukaryota</taxon>
        <taxon>Fungi</taxon>
        <taxon>Dikarya</taxon>
        <taxon>Basidiomycota</taxon>
        <taxon>Agaricomycotina</taxon>
        <taxon>Agaricomycetes</taxon>
        <taxon>Agaricomycetidae</taxon>
        <taxon>Boletales</taxon>
        <taxon>Suillineae</taxon>
        <taxon>Suillaceae</taxon>
        <taxon>Suillus</taxon>
    </lineage>
</organism>
<dbReference type="AlphaFoldDB" id="A0A9P6ZP73"/>
<keyword evidence="1" id="KW-0812">Transmembrane</keyword>
<protein>
    <submittedName>
        <fullName evidence="2">Uncharacterized protein</fullName>
    </submittedName>
</protein>
<comment type="caution">
    <text evidence="2">The sequence shown here is derived from an EMBL/GenBank/DDBJ whole genome shotgun (WGS) entry which is preliminary data.</text>
</comment>
<evidence type="ECO:0000313" key="3">
    <source>
        <dbReference type="Proteomes" id="UP000714275"/>
    </source>
</evidence>
<name>A0A9P6ZP73_9AGAM</name>
<keyword evidence="1" id="KW-1133">Transmembrane helix</keyword>
<keyword evidence="3" id="KW-1185">Reference proteome</keyword>
<evidence type="ECO:0000313" key="2">
    <source>
        <dbReference type="EMBL" id="KAG1773754.1"/>
    </source>
</evidence>
<dbReference type="Pfam" id="PF18758">
    <property type="entry name" value="KDZ"/>
    <property type="match status" value="1"/>
</dbReference>
<dbReference type="OrthoDB" id="2505969at2759"/>
<dbReference type="InterPro" id="IPR040521">
    <property type="entry name" value="KDZ"/>
</dbReference>
<dbReference type="Proteomes" id="UP000714275">
    <property type="component" value="Unassembled WGS sequence"/>
</dbReference>
<feature type="transmembrane region" description="Helical" evidence="1">
    <location>
        <begin position="12"/>
        <end position="31"/>
    </location>
</feature>
<sequence>MGSLNVSQRWRAVASCTLIFCGFIFFLQFIINSAKYGLAAVNKVLDVCGNDQAIGHDIACSSRKTIAASSIGCKAEELRLQLVINAFHGFSHNHRCQLENHPLYLAGLGIEDLETCECIFASSNSTAPLIRHASHFHWVQFLDLHFEKWDTDKYLELSRFLYNNYVQALQIIECYSVELEELKQCKDLVDADFLKWRDEESEYLGQVATEPTADTIAVAYVENLEKLKHAEFVFGTIICGIFLMLAPLERCTAVSLRFHSSLTCLPTLRIPRV</sequence>
<accession>A0A9P6ZP73</accession>
<gene>
    <name evidence="2" type="ORF">EV702DRAFT_975688</name>
</gene>
<reference evidence="2" key="1">
    <citation type="journal article" date="2020" name="New Phytol.">
        <title>Comparative genomics reveals dynamic genome evolution in host specialist ectomycorrhizal fungi.</title>
        <authorList>
            <person name="Lofgren L.A."/>
            <person name="Nguyen N.H."/>
            <person name="Vilgalys R."/>
            <person name="Ruytinx J."/>
            <person name="Liao H.L."/>
            <person name="Branco S."/>
            <person name="Kuo A."/>
            <person name="LaButti K."/>
            <person name="Lipzen A."/>
            <person name="Andreopoulos W."/>
            <person name="Pangilinan J."/>
            <person name="Riley R."/>
            <person name="Hundley H."/>
            <person name="Na H."/>
            <person name="Barry K."/>
            <person name="Grigoriev I.V."/>
            <person name="Stajich J.E."/>
            <person name="Kennedy P.G."/>
        </authorList>
    </citation>
    <scope>NUCLEOTIDE SEQUENCE</scope>
    <source>
        <strain evidence="2">DOB743</strain>
    </source>
</reference>
<proteinExistence type="predicted"/>
<keyword evidence="1" id="KW-0472">Membrane</keyword>